<reference evidence="2 3" key="1">
    <citation type="submission" date="2019-03" db="EMBL/GenBank/DDBJ databases">
        <title>Single cell metagenomics reveals metabolic interactions within the superorganism composed of flagellate Streblomastix strix and complex community of Bacteroidetes bacteria on its surface.</title>
        <authorList>
            <person name="Treitli S.C."/>
            <person name="Kolisko M."/>
            <person name="Husnik F."/>
            <person name="Keeling P."/>
            <person name="Hampl V."/>
        </authorList>
    </citation>
    <scope>NUCLEOTIDE SEQUENCE [LARGE SCALE GENOMIC DNA]</scope>
    <source>
        <strain evidence="2">ST1C</strain>
    </source>
</reference>
<organism evidence="2 3">
    <name type="scientific">Streblomastix strix</name>
    <dbReference type="NCBI Taxonomy" id="222440"/>
    <lineage>
        <taxon>Eukaryota</taxon>
        <taxon>Metamonada</taxon>
        <taxon>Preaxostyla</taxon>
        <taxon>Oxymonadida</taxon>
        <taxon>Streblomastigidae</taxon>
        <taxon>Streblomastix</taxon>
    </lineage>
</organism>
<feature type="compositionally biased region" description="Basic residues" evidence="1">
    <location>
        <begin position="195"/>
        <end position="210"/>
    </location>
</feature>
<dbReference type="EMBL" id="SNRW01028295">
    <property type="protein sequence ID" value="KAA6359493.1"/>
    <property type="molecule type" value="Genomic_DNA"/>
</dbReference>
<evidence type="ECO:0000313" key="3">
    <source>
        <dbReference type="Proteomes" id="UP000324800"/>
    </source>
</evidence>
<name>A0A5J4TNT3_9EUKA</name>
<dbReference type="Proteomes" id="UP000324800">
    <property type="component" value="Unassembled WGS sequence"/>
</dbReference>
<proteinExistence type="predicted"/>
<feature type="region of interest" description="Disordered" evidence="1">
    <location>
        <begin position="143"/>
        <end position="220"/>
    </location>
</feature>
<feature type="compositionally biased region" description="Low complexity" evidence="1">
    <location>
        <begin position="183"/>
        <end position="194"/>
    </location>
</feature>
<protein>
    <submittedName>
        <fullName evidence="2">Uncharacterized protein</fullName>
    </submittedName>
</protein>
<gene>
    <name evidence="2" type="ORF">EZS28_044979</name>
</gene>
<feature type="compositionally biased region" description="Polar residues" evidence="1">
    <location>
        <begin position="151"/>
        <end position="167"/>
    </location>
</feature>
<comment type="caution">
    <text evidence="2">The sequence shown here is derived from an EMBL/GenBank/DDBJ whole genome shotgun (WGS) entry which is preliminary data.</text>
</comment>
<evidence type="ECO:0000313" key="2">
    <source>
        <dbReference type="EMBL" id="KAA6359493.1"/>
    </source>
</evidence>
<sequence>MDPARNNLCLAENEQLSSSTQEQSPSAYDEDRKTLLVLAFMPKPEIKAFLADQSFVPRIFEKDNRRFIEKLDAFKFYMLSKQIAFEDLILRFLTMNNTFSKTETQQKITYVQVTNSQEEQVRFLMEHSPRAQLIANSKPEQPLALLPRPSAQPSSTASSINNQNQNFHSRKKKKRKQTERSLSESSSSTSSSRSTRLHRTHSRRSKRSKHSASASISSRSTCSRSPLSLQLLRLQQCDALSRVDVAQAGPDLQLLDA</sequence>
<feature type="compositionally biased region" description="Basic residues" evidence="1">
    <location>
        <begin position="168"/>
        <end position="177"/>
    </location>
</feature>
<feature type="compositionally biased region" description="Low complexity" evidence="1">
    <location>
        <begin position="211"/>
        <end position="220"/>
    </location>
</feature>
<dbReference type="AlphaFoldDB" id="A0A5J4TNT3"/>
<evidence type="ECO:0000256" key="1">
    <source>
        <dbReference type="SAM" id="MobiDB-lite"/>
    </source>
</evidence>
<accession>A0A5J4TNT3</accession>